<dbReference type="InterPro" id="IPR036188">
    <property type="entry name" value="FAD/NAD-bd_sf"/>
</dbReference>
<dbReference type="Proteomes" id="UP000294692">
    <property type="component" value="Unassembled WGS sequence"/>
</dbReference>
<name>A0A4R3VFZ3_9BURK</name>
<dbReference type="Pfam" id="PF01266">
    <property type="entry name" value="DAO"/>
    <property type="match status" value="1"/>
</dbReference>
<dbReference type="PANTHER" id="PTHR13847:SF287">
    <property type="entry name" value="FAD-DEPENDENT OXIDOREDUCTASE DOMAIN-CONTAINING PROTEIN 1"/>
    <property type="match status" value="1"/>
</dbReference>
<dbReference type="RefSeq" id="WP_132472924.1">
    <property type="nucleotide sequence ID" value="NZ_JBEBWM010000007.1"/>
</dbReference>
<dbReference type="PANTHER" id="PTHR13847">
    <property type="entry name" value="SARCOSINE DEHYDROGENASE-RELATED"/>
    <property type="match status" value="1"/>
</dbReference>
<evidence type="ECO:0000313" key="4">
    <source>
        <dbReference type="Proteomes" id="UP000294692"/>
    </source>
</evidence>
<dbReference type="PROSITE" id="PS51257">
    <property type="entry name" value="PROKAR_LIPOPROTEIN"/>
    <property type="match status" value="1"/>
</dbReference>
<gene>
    <name evidence="3" type="ORF">EV686_101403</name>
</gene>
<dbReference type="GO" id="GO:0005737">
    <property type="term" value="C:cytoplasm"/>
    <property type="evidence" value="ECO:0007669"/>
    <property type="project" value="TreeGrafter"/>
</dbReference>
<keyword evidence="1" id="KW-0560">Oxidoreductase</keyword>
<keyword evidence="4" id="KW-1185">Reference proteome</keyword>
<protein>
    <submittedName>
        <fullName evidence="3">Sarcosine oxidase subunit beta</fullName>
    </submittedName>
</protein>
<accession>A0A4R3VFZ3</accession>
<dbReference type="EMBL" id="SMBX01000001">
    <property type="protein sequence ID" value="TCV02943.1"/>
    <property type="molecule type" value="Genomic_DNA"/>
</dbReference>
<organism evidence="3 4">
    <name type="scientific">Paracandidimonas soli</name>
    <dbReference type="NCBI Taxonomy" id="1917182"/>
    <lineage>
        <taxon>Bacteria</taxon>
        <taxon>Pseudomonadati</taxon>
        <taxon>Pseudomonadota</taxon>
        <taxon>Betaproteobacteria</taxon>
        <taxon>Burkholderiales</taxon>
        <taxon>Alcaligenaceae</taxon>
        <taxon>Paracandidimonas</taxon>
    </lineage>
</organism>
<dbReference type="GO" id="GO:0016491">
    <property type="term" value="F:oxidoreductase activity"/>
    <property type="evidence" value="ECO:0007669"/>
    <property type="project" value="UniProtKB-KW"/>
</dbReference>
<dbReference type="SUPFAM" id="SSF51905">
    <property type="entry name" value="FAD/NAD(P)-binding domain"/>
    <property type="match status" value="1"/>
</dbReference>
<dbReference type="OrthoDB" id="8673905at2"/>
<evidence type="ECO:0000259" key="2">
    <source>
        <dbReference type="Pfam" id="PF01266"/>
    </source>
</evidence>
<sequence>MNRISTTAAIIGGGLIGCASALFLRRMGIETLIIERGNCGACASGVNFGGVRRQGRARAQLPLAMRAHEIWSELPAWIGTDGEYMRSGHLKLARSLSDLQALADYRDRVSDFDLGLQILEGAAFRRRYPEFGPGVIGGSLCPEDGQANPRLVAPAFARAAQSLGARLLAHTRIMEAAPRAGGFALRTEQGTCIHADFVVNAAGAWGHDIARLFDEDLPQTPGYPTMAVTEPLPCLLGVSLGVEGGGFYARQVERGNVVMGGGFGESVDHDLRARPGRAPMQRIAEQAGEILPALRHAHLIRFWSGVEGYTPDKQPYLGPSTKHSGLIHAFGFSGAGFQISPAAGEAVAQLLAHGSAPLLDAAFSPGRHTTAATNAKS</sequence>
<dbReference type="Gene3D" id="3.50.50.60">
    <property type="entry name" value="FAD/NAD(P)-binding domain"/>
    <property type="match status" value="1"/>
</dbReference>
<dbReference type="Gene3D" id="3.30.9.10">
    <property type="entry name" value="D-Amino Acid Oxidase, subunit A, domain 2"/>
    <property type="match status" value="1"/>
</dbReference>
<dbReference type="SUPFAM" id="SSF54373">
    <property type="entry name" value="FAD-linked reductases, C-terminal domain"/>
    <property type="match status" value="1"/>
</dbReference>
<comment type="caution">
    <text evidence="3">The sequence shown here is derived from an EMBL/GenBank/DDBJ whole genome shotgun (WGS) entry which is preliminary data.</text>
</comment>
<evidence type="ECO:0000313" key="3">
    <source>
        <dbReference type="EMBL" id="TCV02943.1"/>
    </source>
</evidence>
<evidence type="ECO:0000256" key="1">
    <source>
        <dbReference type="ARBA" id="ARBA00023002"/>
    </source>
</evidence>
<reference evidence="3 4" key="1">
    <citation type="submission" date="2019-03" db="EMBL/GenBank/DDBJ databases">
        <title>Genomic Encyclopedia of Type Strains, Phase IV (KMG-IV): sequencing the most valuable type-strain genomes for metagenomic binning, comparative biology and taxonomic classification.</title>
        <authorList>
            <person name="Goeker M."/>
        </authorList>
    </citation>
    <scope>NUCLEOTIDE SEQUENCE [LARGE SCALE GENOMIC DNA]</scope>
    <source>
        <strain evidence="3 4">DSM 100048</strain>
    </source>
</reference>
<dbReference type="AlphaFoldDB" id="A0A4R3VFZ3"/>
<dbReference type="InterPro" id="IPR006076">
    <property type="entry name" value="FAD-dep_OxRdtase"/>
</dbReference>
<proteinExistence type="predicted"/>
<feature type="domain" description="FAD dependent oxidoreductase" evidence="2">
    <location>
        <begin position="9"/>
        <end position="350"/>
    </location>
</feature>